<dbReference type="Proteomes" id="UP001148838">
    <property type="component" value="Unassembled WGS sequence"/>
</dbReference>
<evidence type="ECO:0000313" key="5">
    <source>
        <dbReference type="EMBL" id="KAJ4446066.1"/>
    </source>
</evidence>
<comment type="similarity">
    <text evidence="1 4">Belongs to the glycosyl hydrolase 1 family.</text>
</comment>
<keyword evidence="2" id="KW-0378">Hydrolase</keyword>
<dbReference type="Pfam" id="PF00232">
    <property type="entry name" value="Glyco_hydro_1"/>
    <property type="match status" value="1"/>
</dbReference>
<dbReference type="InterPro" id="IPR001360">
    <property type="entry name" value="Glyco_hydro_1"/>
</dbReference>
<dbReference type="SUPFAM" id="SSF51445">
    <property type="entry name" value="(Trans)glycosidases"/>
    <property type="match status" value="1"/>
</dbReference>
<keyword evidence="6" id="KW-1185">Reference proteome</keyword>
<evidence type="ECO:0000256" key="1">
    <source>
        <dbReference type="ARBA" id="ARBA00010838"/>
    </source>
</evidence>
<dbReference type="PROSITE" id="PS00653">
    <property type="entry name" value="GLYCOSYL_HYDROL_F1_2"/>
    <property type="match status" value="1"/>
</dbReference>
<dbReference type="PRINTS" id="PR00131">
    <property type="entry name" value="GLHYDRLASE1"/>
</dbReference>
<accession>A0ABQ8THF2</accession>
<dbReference type="PANTHER" id="PTHR10353:SF36">
    <property type="entry name" value="LP05116P"/>
    <property type="match status" value="1"/>
</dbReference>
<dbReference type="Gene3D" id="3.20.20.80">
    <property type="entry name" value="Glycosidases"/>
    <property type="match status" value="1"/>
</dbReference>
<evidence type="ECO:0000256" key="2">
    <source>
        <dbReference type="ARBA" id="ARBA00022801"/>
    </source>
</evidence>
<name>A0ABQ8THF2_PERAM</name>
<reference evidence="5 6" key="1">
    <citation type="journal article" date="2022" name="Allergy">
        <title>Genome assembly and annotation of Periplaneta americana reveal a comprehensive cockroach allergen profile.</title>
        <authorList>
            <person name="Wang L."/>
            <person name="Xiong Q."/>
            <person name="Saelim N."/>
            <person name="Wang L."/>
            <person name="Nong W."/>
            <person name="Wan A.T."/>
            <person name="Shi M."/>
            <person name="Liu X."/>
            <person name="Cao Q."/>
            <person name="Hui J.H.L."/>
            <person name="Sookrung N."/>
            <person name="Leung T.F."/>
            <person name="Tungtrongchitr A."/>
            <person name="Tsui S.K.W."/>
        </authorList>
    </citation>
    <scope>NUCLEOTIDE SEQUENCE [LARGE SCALE GENOMIC DNA]</scope>
    <source>
        <strain evidence="5">PWHHKU_190912</strain>
    </source>
</reference>
<proteinExistence type="inferred from homology"/>
<sequence length="518" mass="59032">FAQDLEGRRLVHSLAFTSGISRKTSQEGTSSEMTTKFPDGFLFGVATSAYQIEGAWNKDGKGESIWDTFTHNNPEKINLGSNGDVACNSYYMYKEDVQLLKELGVDIYRFSISWTRILPTGHINEVNQAGIDYYNKLIDELIANGIQPMVTMYHWDLPQPLQNLGGWTNPLIANYFEDYAHVLFTNFGDRVKWWNTINEPTSIVLGYSGPLNVAPKVLTHGHGAYLVMHSILLAHARAYRLYDKKFRESQQGKVSIVVFTSWFVPKTESAEDKAATDRARQICIDWILHPIYSSTGDYPPLLKKWFAEKSKSDGYFRSCLPRFTEEEVEFVRGTWDYLGLNYYTTFSISAGLHGHGVHIEEADLEVSHDPSWKTVGTSKWIKDTPWGFREVLKWVAKRYENPPIIITENGYPDNGDLADVNRINFLIGHMTEMLKAINTDGSHVFGYIAWSLLDNFEWTCGYSEKFGLYHVDFEDPNRKRTAKESARFFADLVSTRKLPESIKHKIAGGASLLLSMIQ</sequence>
<evidence type="ECO:0000256" key="4">
    <source>
        <dbReference type="RuleBase" id="RU003690"/>
    </source>
</evidence>
<dbReference type="EMBL" id="JAJSOF020000009">
    <property type="protein sequence ID" value="KAJ4446066.1"/>
    <property type="molecule type" value="Genomic_DNA"/>
</dbReference>
<protein>
    <recommendedName>
        <fullName evidence="7">Beta-glucosidase</fullName>
    </recommendedName>
</protein>
<evidence type="ECO:0000313" key="6">
    <source>
        <dbReference type="Proteomes" id="UP001148838"/>
    </source>
</evidence>
<comment type="caution">
    <text evidence="5">The sequence shown here is derived from an EMBL/GenBank/DDBJ whole genome shotgun (WGS) entry which is preliminary data.</text>
</comment>
<keyword evidence="3" id="KW-0326">Glycosidase</keyword>
<dbReference type="InterPro" id="IPR017853">
    <property type="entry name" value="GH"/>
</dbReference>
<evidence type="ECO:0008006" key="7">
    <source>
        <dbReference type="Google" id="ProtNLM"/>
    </source>
</evidence>
<dbReference type="InterPro" id="IPR033132">
    <property type="entry name" value="GH_1_N_CS"/>
</dbReference>
<organism evidence="5 6">
    <name type="scientific">Periplaneta americana</name>
    <name type="common">American cockroach</name>
    <name type="synonym">Blatta americana</name>
    <dbReference type="NCBI Taxonomy" id="6978"/>
    <lineage>
        <taxon>Eukaryota</taxon>
        <taxon>Metazoa</taxon>
        <taxon>Ecdysozoa</taxon>
        <taxon>Arthropoda</taxon>
        <taxon>Hexapoda</taxon>
        <taxon>Insecta</taxon>
        <taxon>Pterygota</taxon>
        <taxon>Neoptera</taxon>
        <taxon>Polyneoptera</taxon>
        <taxon>Dictyoptera</taxon>
        <taxon>Blattodea</taxon>
        <taxon>Blattoidea</taxon>
        <taxon>Blattidae</taxon>
        <taxon>Blattinae</taxon>
        <taxon>Periplaneta</taxon>
    </lineage>
</organism>
<evidence type="ECO:0000256" key="3">
    <source>
        <dbReference type="ARBA" id="ARBA00023295"/>
    </source>
</evidence>
<feature type="non-terminal residue" evidence="5">
    <location>
        <position position="1"/>
    </location>
</feature>
<dbReference type="PANTHER" id="PTHR10353">
    <property type="entry name" value="GLYCOSYL HYDROLASE"/>
    <property type="match status" value="1"/>
</dbReference>
<gene>
    <name evidence="5" type="ORF">ANN_12757</name>
</gene>